<dbReference type="AlphaFoldDB" id="A0ABD1HDB2"/>
<accession>A0ABD1HDB2</accession>
<gene>
    <name evidence="2" type="ORF">AAHA92_14993</name>
</gene>
<keyword evidence="3" id="KW-1185">Reference proteome</keyword>
<dbReference type="InterPro" id="IPR040256">
    <property type="entry name" value="At4g02000-like"/>
</dbReference>
<feature type="region of interest" description="Disordered" evidence="1">
    <location>
        <begin position="123"/>
        <end position="166"/>
    </location>
</feature>
<dbReference type="PANTHER" id="PTHR31286">
    <property type="entry name" value="GLYCINE-RICH CELL WALL STRUCTURAL PROTEIN 1.8-LIKE"/>
    <property type="match status" value="1"/>
</dbReference>
<protein>
    <recommendedName>
        <fullName evidence="4">DUF4283 domain-containing protein</fullName>
    </recommendedName>
</protein>
<dbReference type="PANTHER" id="PTHR31286:SF179">
    <property type="entry name" value="RNASE H TYPE-1 DOMAIN-CONTAINING PROTEIN"/>
    <property type="match status" value="1"/>
</dbReference>
<evidence type="ECO:0000256" key="1">
    <source>
        <dbReference type="SAM" id="MobiDB-lite"/>
    </source>
</evidence>
<evidence type="ECO:0008006" key="4">
    <source>
        <dbReference type="Google" id="ProtNLM"/>
    </source>
</evidence>
<name>A0ABD1HDB2_SALDI</name>
<reference evidence="2 3" key="1">
    <citation type="submission" date="2024-06" db="EMBL/GenBank/DDBJ databases">
        <title>A chromosome level genome sequence of Diviner's sage (Salvia divinorum).</title>
        <authorList>
            <person name="Ford S.A."/>
            <person name="Ro D.-K."/>
            <person name="Ness R.W."/>
            <person name="Phillips M.A."/>
        </authorList>
    </citation>
    <scope>NUCLEOTIDE SEQUENCE [LARGE SCALE GENOMIC DNA]</scope>
    <source>
        <strain evidence="2">SAF-2024a</strain>
        <tissue evidence="2">Leaf</tissue>
    </source>
</reference>
<organism evidence="2 3">
    <name type="scientific">Salvia divinorum</name>
    <name type="common">Maria pastora</name>
    <name type="synonym">Diviner's sage</name>
    <dbReference type="NCBI Taxonomy" id="28513"/>
    <lineage>
        <taxon>Eukaryota</taxon>
        <taxon>Viridiplantae</taxon>
        <taxon>Streptophyta</taxon>
        <taxon>Embryophyta</taxon>
        <taxon>Tracheophyta</taxon>
        <taxon>Spermatophyta</taxon>
        <taxon>Magnoliopsida</taxon>
        <taxon>eudicotyledons</taxon>
        <taxon>Gunneridae</taxon>
        <taxon>Pentapetalae</taxon>
        <taxon>asterids</taxon>
        <taxon>lamiids</taxon>
        <taxon>Lamiales</taxon>
        <taxon>Lamiaceae</taxon>
        <taxon>Nepetoideae</taxon>
        <taxon>Mentheae</taxon>
        <taxon>Salviinae</taxon>
        <taxon>Salvia</taxon>
        <taxon>Salvia subgen. Calosphace</taxon>
    </lineage>
</organism>
<dbReference type="EMBL" id="JBEAFC010000006">
    <property type="protein sequence ID" value="KAL1554436.1"/>
    <property type="molecule type" value="Genomic_DNA"/>
</dbReference>
<proteinExistence type="predicted"/>
<evidence type="ECO:0000313" key="2">
    <source>
        <dbReference type="EMBL" id="KAL1554436.1"/>
    </source>
</evidence>
<comment type="caution">
    <text evidence="2">The sequence shown here is derived from an EMBL/GenBank/DDBJ whole genome shotgun (WGS) entry which is preliminary data.</text>
</comment>
<evidence type="ECO:0000313" key="3">
    <source>
        <dbReference type="Proteomes" id="UP001567538"/>
    </source>
</evidence>
<dbReference type="Proteomes" id="UP001567538">
    <property type="component" value="Unassembled WGS sequence"/>
</dbReference>
<sequence length="166" mass="19319">MRVFKWTFDFDSFFETPIAAVWYNLHALTIHYYDDSMLFSIRKLFGEPIQVDHNIATRARLSYARICVEIDISKPVPEKYMIRVEEKDVTLQVKCDKVPQYCSSCKHVGHLEEHCYAFGKRPAPPKKDFTRPYRQTETTERQGGTAPWNTEGESRREGTMDTSGKG</sequence>